<dbReference type="InterPro" id="IPR056103">
    <property type="entry name" value="DUF7686"/>
</dbReference>
<dbReference type="EMBL" id="VTEI01000003">
    <property type="protein sequence ID" value="TYS17733.1"/>
    <property type="molecule type" value="Genomic_DNA"/>
</dbReference>
<sequence>MAGCDQCKKGNAKIHLKMDEGVPNLVLCSDCYNEVMAEELGVSYEELLIKSFEMEDSLGEVHQFDVDQRVFPNGTFLEARERKEHGYFFAIYDEIGVSAAELLQKLMEKVKSGLSQKYIEENDLGGVSQPVLAGDEVWGRIEYDEKGNGVPLVVVDGKPYKWSEFGKLISANEGFQFVLKIHEFTD</sequence>
<dbReference type="InterPro" id="IPR056102">
    <property type="entry name" value="DUF7685"/>
</dbReference>
<evidence type="ECO:0000259" key="3">
    <source>
        <dbReference type="Pfam" id="PF24828"/>
    </source>
</evidence>
<dbReference type="InterPro" id="IPR056130">
    <property type="entry name" value="DUF7713"/>
</dbReference>
<dbReference type="Pfam" id="PF24734">
    <property type="entry name" value="DUF7685"/>
    <property type="match status" value="1"/>
</dbReference>
<dbReference type="Pfam" id="PF24735">
    <property type="entry name" value="DUF7686"/>
    <property type="match status" value="1"/>
</dbReference>
<name>A0A5D4NTT3_9BACI</name>
<proteinExistence type="predicted"/>
<feature type="domain" description="DUF7713" evidence="3">
    <location>
        <begin position="130"/>
        <end position="186"/>
    </location>
</feature>
<gene>
    <name evidence="4" type="ORF">FZC78_07690</name>
</gene>
<evidence type="ECO:0000259" key="2">
    <source>
        <dbReference type="Pfam" id="PF24735"/>
    </source>
</evidence>
<dbReference type="AlphaFoldDB" id="A0A5D4NTT3"/>
<organism evidence="4 5">
    <name type="scientific">Rossellomorea vietnamensis</name>
    <dbReference type="NCBI Taxonomy" id="218284"/>
    <lineage>
        <taxon>Bacteria</taxon>
        <taxon>Bacillati</taxon>
        <taxon>Bacillota</taxon>
        <taxon>Bacilli</taxon>
        <taxon>Bacillales</taxon>
        <taxon>Bacillaceae</taxon>
        <taxon>Rossellomorea</taxon>
    </lineage>
</organism>
<dbReference type="Proteomes" id="UP000322267">
    <property type="component" value="Unassembled WGS sequence"/>
</dbReference>
<feature type="domain" description="DUF7686" evidence="2">
    <location>
        <begin position="50"/>
        <end position="115"/>
    </location>
</feature>
<comment type="caution">
    <text evidence="4">The sequence shown here is derived from an EMBL/GenBank/DDBJ whole genome shotgun (WGS) entry which is preliminary data.</text>
</comment>
<reference evidence="4 5" key="1">
    <citation type="submission" date="2019-08" db="EMBL/GenBank/DDBJ databases">
        <title>Bacillus genomes from the desert of Cuatro Cienegas, Coahuila.</title>
        <authorList>
            <person name="Olmedo-Alvarez G."/>
        </authorList>
    </citation>
    <scope>NUCLEOTIDE SEQUENCE [LARGE SCALE GENOMIC DNA]</scope>
    <source>
        <strain evidence="4 5">CH34_1T</strain>
    </source>
</reference>
<accession>A0A5D4NTT3</accession>
<evidence type="ECO:0000259" key="1">
    <source>
        <dbReference type="Pfam" id="PF24734"/>
    </source>
</evidence>
<protein>
    <submittedName>
        <fullName evidence="4">Uncharacterized protein</fullName>
    </submittedName>
</protein>
<dbReference type="RefSeq" id="WP_148939067.1">
    <property type="nucleotide sequence ID" value="NZ_VTEI01000003.1"/>
</dbReference>
<evidence type="ECO:0000313" key="5">
    <source>
        <dbReference type="Proteomes" id="UP000322267"/>
    </source>
</evidence>
<evidence type="ECO:0000313" key="4">
    <source>
        <dbReference type="EMBL" id="TYS17733.1"/>
    </source>
</evidence>
<dbReference type="Pfam" id="PF24828">
    <property type="entry name" value="DUF7713"/>
    <property type="match status" value="1"/>
</dbReference>
<dbReference type="OrthoDB" id="7601802at2"/>
<feature type="domain" description="DUF7685" evidence="1">
    <location>
        <begin position="4"/>
        <end position="43"/>
    </location>
</feature>